<gene>
    <name evidence="2" type="ORF">ACFOUY_15725</name>
</gene>
<dbReference type="InterPro" id="IPR010982">
    <property type="entry name" value="Lambda_DNA-bd_dom_sf"/>
</dbReference>
<name>A0ABV8NMS3_9SPHI</name>
<evidence type="ECO:0000259" key="1">
    <source>
        <dbReference type="Pfam" id="PF21956"/>
    </source>
</evidence>
<proteinExistence type="predicted"/>
<dbReference type="Proteomes" id="UP001595792">
    <property type="component" value="Unassembled WGS sequence"/>
</dbReference>
<dbReference type="SUPFAM" id="SSF47413">
    <property type="entry name" value="lambda repressor-like DNA-binding domains"/>
    <property type="match status" value="1"/>
</dbReference>
<sequence>MESAFEKYKGIHPGLLLERELKKRSLKKGPFALSIGEYPQVLNEITKGKRGISAALSVKLDKTLGLEIGTMFVLQAYYQVKKEEEKTSKSIHPNLSIIREILFWDTDFNKIDWIRDYNAIIRRVFERGEDAEKTEILNFYGPEKVESVIGRDSLSANQLVLMPHLRPN</sequence>
<dbReference type="EMBL" id="JBHSBY010000135">
    <property type="protein sequence ID" value="MFC4198154.1"/>
    <property type="molecule type" value="Genomic_DNA"/>
</dbReference>
<organism evidence="2 3">
    <name type="scientific">Pedobacter jamesrossensis</name>
    <dbReference type="NCBI Taxonomy" id="1908238"/>
    <lineage>
        <taxon>Bacteria</taxon>
        <taxon>Pseudomonadati</taxon>
        <taxon>Bacteroidota</taxon>
        <taxon>Sphingobacteriia</taxon>
        <taxon>Sphingobacteriales</taxon>
        <taxon>Sphingobacteriaceae</taxon>
        <taxon>Pedobacter</taxon>
    </lineage>
</organism>
<feature type="domain" description="DUF6922" evidence="1">
    <location>
        <begin position="98"/>
        <end position="149"/>
    </location>
</feature>
<evidence type="ECO:0000313" key="3">
    <source>
        <dbReference type="Proteomes" id="UP001595792"/>
    </source>
</evidence>
<dbReference type="RefSeq" id="WP_378961989.1">
    <property type="nucleotide sequence ID" value="NZ_JBHRXC010000016.1"/>
</dbReference>
<comment type="caution">
    <text evidence="2">The sequence shown here is derived from an EMBL/GenBank/DDBJ whole genome shotgun (WGS) entry which is preliminary data.</text>
</comment>
<protein>
    <submittedName>
        <fullName evidence="2">Transcriptional regulator</fullName>
    </submittedName>
</protein>
<evidence type="ECO:0000313" key="2">
    <source>
        <dbReference type="EMBL" id="MFC4198154.1"/>
    </source>
</evidence>
<reference evidence="3" key="1">
    <citation type="journal article" date="2019" name="Int. J. Syst. Evol. Microbiol.">
        <title>The Global Catalogue of Microorganisms (GCM) 10K type strain sequencing project: providing services to taxonomists for standard genome sequencing and annotation.</title>
        <authorList>
            <consortium name="The Broad Institute Genomics Platform"/>
            <consortium name="The Broad Institute Genome Sequencing Center for Infectious Disease"/>
            <person name="Wu L."/>
            <person name="Ma J."/>
        </authorList>
    </citation>
    <scope>NUCLEOTIDE SEQUENCE [LARGE SCALE GENOMIC DNA]</scope>
    <source>
        <strain evidence="3">CCM 8689</strain>
    </source>
</reference>
<keyword evidence="3" id="KW-1185">Reference proteome</keyword>
<dbReference type="Pfam" id="PF21956">
    <property type="entry name" value="DUF6922"/>
    <property type="match status" value="1"/>
</dbReference>
<dbReference type="InterPro" id="IPR053830">
    <property type="entry name" value="DUF6922"/>
</dbReference>
<accession>A0ABV8NMS3</accession>
<dbReference type="Gene3D" id="1.10.260.40">
    <property type="entry name" value="lambda repressor-like DNA-binding domains"/>
    <property type="match status" value="1"/>
</dbReference>